<name>A0A2P2DJ54_9LEPT</name>
<sequence>MEINLDAFEFAIARIEDGFIFEEFLKQFLSGIYGTSFIPVGGTKDKGIDGFQHILQDEHELRTIYQISTELDFEGKINNTLNKLISNSIKFERIYYITNRDINNKDILQNDFYLKNKKQLIIHDFRWFSSNCNANSQTISSFNTFCNNYLHEYNKPGKSYIVADLDSDSRLFTFLRQQFDSKGNEVEIEDMLIETLILFSLEDTDPITEKLLSKDEIKDKIKQYIKFDLRLLESKIDKCLLELNKKPRKIQYHSKLEKYCLPYETRKIIQTRNLKDLNLHQTFNKETTHTIKKYFQDQEVSVKDIQALIDQVFAKIFHKQGLDFSNFVLHGDNQAIVEQNLNDVISEAVDSSAVILKNKEKVKTSLHVAIRDIVYNGTENQRNFLKSLSNTYLMMFLLNWDPKIAIFFKTLAAKLSIFVDNSIIVPALSEYYLPLENRRHWNLLKGAKKAGITLYINETLLQELVHHLKSVKFKYQSLYQNNEEIYLDGEFEFLYIDEILIRSYFYAKMRNHVKTFDQYLDNFITPDLRNVREELIVFIKEEFGIEYITNEKLKVTLDPSEKEKLSEYLTKKKQHEIKAKNDAEMILTIYNIRNRNSESAETGIFGYKTWWLSKDTATYKAVTKVFGEKYPISCYIRPDFIYNYIALLPHTHEVNEAYNKIFPTMLGVNLSYHMPSEVSQTVQEKLKEFHSKKPVRVKQILRTMTDKLKSEPDFRNKVQVEHYLDQILKEIEDK</sequence>
<dbReference type="EMBL" id="BFAZ01000018">
    <property type="protein sequence ID" value="GBF44629.1"/>
    <property type="molecule type" value="Genomic_DNA"/>
</dbReference>
<proteinExistence type="predicted"/>
<comment type="caution">
    <text evidence="1">The sequence shown here is derived from an EMBL/GenBank/DDBJ whole genome shotgun (WGS) entry which is preliminary data.</text>
</comment>
<evidence type="ECO:0000313" key="2">
    <source>
        <dbReference type="Proteomes" id="UP000245206"/>
    </source>
</evidence>
<dbReference type="Proteomes" id="UP000245206">
    <property type="component" value="Unassembled WGS sequence"/>
</dbReference>
<protein>
    <submittedName>
        <fullName evidence="1">Uncharacterized protein</fullName>
    </submittedName>
</protein>
<evidence type="ECO:0000313" key="1">
    <source>
        <dbReference type="EMBL" id="GBF44629.1"/>
    </source>
</evidence>
<reference evidence="2" key="1">
    <citation type="journal article" date="2019" name="Microbiol. Immunol.">
        <title>Molecular and phenotypic characterization of Leptospira johnsonii sp. nov., Leptospira ellinghausenii sp. nov. and Leptospira ryugenii sp. nov. isolated from soil and water in Japan.</title>
        <authorList>
            <person name="Masuzawa T."/>
            <person name="Saito M."/>
            <person name="Nakao R."/>
            <person name="Nikaido Y."/>
            <person name="Matsumoto M."/>
            <person name="Ogawa M."/>
            <person name="Yokoyama M."/>
            <person name="Hidaka Y."/>
            <person name="Tomita J."/>
            <person name="Sakakibara K."/>
            <person name="Suzuki K."/>
            <person name="Yasuda S."/>
            <person name="Sato H."/>
            <person name="Yamaguchi M."/>
            <person name="Yoshida S.I."/>
            <person name="Koizumi N."/>
            <person name="Kawamura Y."/>
        </authorList>
    </citation>
    <scope>NUCLEOTIDE SEQUENCE [LARGE SCALE GENOMIC DNA]</scope>
    <source>
        <strain evidence="2">E18</strain>
    </source>
</reference>
<gene>
    <name evidence="1" type="ORF">LPTSP2_39320</name>
</gene>
<organism evidence="1 2">
    <name type="scientific">Leptospira ellinghausenii</name>
    <dbReference type="NCBI Taxonomy" id="1917822"/>
    <lineage>
        <taxon>Bacteria</taxon>
        <taxon>Pseudomonadati</taxon>
        <taxon>Spirochaetota</taxon>
        <taxon>Spirochaetia</taxon>
        <taxon>Leptospirales</taxon>
        <taxon>Leptospiraceae</taxon>
        <taxon>Leptospira</taxon>
    </lineage>
</organism>
<keyword evidence="2" id="KW-1185">Reference proteome</keyword>
<dbReference type="RefSeq" id="WP_108961593.1">
    <property type="nucleotide sequence ID" value="NZ_BFAZ01000018.1"/>
</dbReference>
<dbReference type="AlphaFoldDB" id="A0A2P2DJ54"/>
<accession>A0A2P2DJ54</accession>
<dbReference type="OrthoDB" id="1401598at2"/>